<name>A0ACB9WCI5_CHAAC</name>
<sequence length="139" mass="14717">MVNGERADSFSPCIADCHLGVGTTFAVVKALLVFHNMGSCLDLSLPRPVPASTCPCLDLSLPRPVPASTCPCLDLSLPRPVPASTCPCLDLSLPRPVPASTCPCLDLSLPRPVPASCGVDLHQHKDGRITLIERVQQHC</sequence>
<dbReference type="EMBL" id="CM043800">
    <property type="protein sequence ID" value="KAI4810583.1"/>
    <property type="molecule type" value="Genomic_DNA"/>
</dbReference>
<dbReference type="Proteomes" id="UP001057452">
    <property type="component" value="Chromosome 16"/>
</dbReference>
<protein>
    <submittedName>
        <fullName evidence="1">Uncharacterized protein</fullName>
    </submittedName>
</protein>
<accession>A0ACB9WCI5</accession>
<proteinExistence type="predicted"/>
<evidence type="ECO:0000313" key="1">
    <source>
        <dbReference type="EMBL" id="KAI4810583.1"/>
    </source>
</evidence>
<gene>
    <name evidence="1" type="ORF">KUCAC02_013522</name>
</gene>
<organism evidence="1 2">
    <name type="scientific">Chaenocephalus aceratus</name>
    <name type="common">Blackfin icefish</name>
    <name type="synonym">Chaenichthys aceratus</name>
    <dbReference type="NCBI Taxonomy" id="36190"/>
    <lineage>
        <taxon>Eukaryota</taxon>
        <taxon>Metazoa</taxon>
        <taxon>Chordata</taxon>
        <taxon>Craniata</taxon>
        <taxon>Vertebrata</taxon>
        <taxon>Euteleostomi</taxon>
        <taxon>Actinopterygii</taxon>
        <taxon>Neopterygii</taxon>
        <taxon>Teleostei</taxon>
        <taxon>Neoteleostei</taxon>
        <taxon>Acanthomorphata</taxon>
        <taxon>Eupercaria</taxon>
        <taxon>Perciformes</taxon>
        <taxon>Notothenioidei</taxon>
        <taxon>Channichthyidae</taxon>
        <taxon>Chaenocephalus</taxon>
    </lineage>
</organism>
<reference evidence="1" key="1">
    <citation type="submission" date="2022-05" db="EMBL/GenBank/DDBJ databases">
        <title>Chromosome-level genome of Chaenocephalus aceratus.</title>
        <authorList>
            <person name="Park H."/>
        </authorList>
    </citation>
    <scope>NUCLEOTIDE SEQUENCE</scope>
    <source>
        <strain evidence="1">KU_202001</strain>
    </source>
</reference>
<comment type="caution">
    <text evidence="1">The sequence shown here is derived from an EMBL/GenBank/DDBJ whole genome shotgun (WGS) entry which is preliminary data.</text>
</comment>
<evidence type="ECO:0000313" key="2">
    <source>
        <dbReference type="Proteomes" id="UP001057452"/>
    </source>
</evidence>
<keyword evidence="2" id="KW-1185">Reference proteome</keyword>